<dbReference type="Gene3D" id="2.40.50.140">
    <property type="entry name" value="Nucleic acid-binding proteins"/>
    <property type="match status" value="1"/>
</dbReference>
<dbReference type="GeneID" id="94552581"/>
<dbReference type="NCBIfam" id="TIGR00621">
    <property type="entry name" value="ssb"/>
    <property type="match status" value="1"/>
</dbReference>
<evidence type="ECO:0000256" key="3">
    <source>
        <dbReference type="PIRNR" id="PIRNR002070"/>
    </source>
</evidence>
<comment type="caution">
    <text evidence="2">Lacks conserved residue(s) required for the propagation of feature annotation.</text>
</comment>
<dbReference type="InterPro" id="IPR000424">
    <property type="entry name" value="Primosome_PriB/ssb"/>
</dbReference>
<sequence length="130" mass="14504">MNQVSLIGRLVRNVELQEIGHGSVVCNNTLAVKSPRKNENGQMVADFIPVVFWDKSALLLRDYCAKGNQLGVSGRMVSRSYVNKQEQTVYVVELLVEELFFMEAKKTAENVTQPPRVDTSTEAEPAGMPF</sequence>
<dbReference type="EMBL" id="CP049889">
    <property type="protein sequence ID" value="QIK51429.1"/>
    <property type="molecule type" value="Genomic_DNA"/>
</dbReference>
<dbReference type="SUPFAM" id="SSF50249">
    <property type="entry name" value="Nucleic acid-binding proteins"/>
    <property type="match status" value="1"/>
</dbReference>
<name>A0A6G7WGT4_9LACT</name>
<keyword evidence="5" id="KW-1185">Reference proteome</keyword>
<gene>
    <name evidence="4" type="ORF">G7058_04770</name>
</gene>
<dbReference type="KEGG" id="jpo:G7058_04770"/>
<dbReference type="GO" id="GO:0003697">
    <property type="term" value="F:single-stranded DNA binding"/>
    <property type="evidence" value="ECO:0007669"/>
    <property type="project" value="UniProtKB-UniRule"/>
</dbReference>
<dbReference type="GO" id="GO:0006260">
    <property type="term" value="P:DNA replication"/>
    <property type="evidence" value="ECO:0007669"/>
    <property type="project" value="InterPro"/>
</dbReference>
<dbReference type="InterPro" id="IPR011344">
    <property type="entry name" value="ssDNA-bd"/>
</dbReference>
<evidence type="ECO:0000256" key="2">
    <source>
        <dbReference type="HAMAP-Rule" id="MF_00984"/>
    </source>
</evidence>
<dbReference type="PANTHER" id="PTHR10302:SF0">
    <property type="entry name" value="SINGLE-STRANDED DNA-BINDING PROTEIN, MITOCHONDRIAL"/>
    <property type="match status" value="1"/>
</dbReference>
<dbReference type="Pfam" id="PF00436">
    <property type="entry name" value="SSB"/>
    <property type="match status" value="1"/>
</dbReference>
<dbReference type="RefSeq" id="WP_166062485.1">
    <property type="nucleotide sequence ID" value="NZ_CP049889.1"/>
</dbReference>
<reference evidence="4 5" key="1">
    <citation type="journal article" date="2017" name="Int. J. Syst. Evol. Microbiol.">
        <title>Jeotgalibaca porci sp. nov. and Jeotgalibaca arthritidis sp. nov., isolated from pigs, and emended description of the genus Jeotgalibaca.</title>
        <authorList>
            <person name="Zamora L."/>
            <person name="Perez-Sancho M."/>
            <person name="Dominguez L."/>
            <person name="Fernandez-Garayzabal J.F."/>
            <person name="Vela A.I."/>
        </authorList>
    </citation>
    <scope>NUCLEOTIDE SEQUENCE [LARGE SCALE GENOMIC DNA]</scope>
    <source>
        <strain evidence="4 5">CCUG 69148</strain>
    </source>
</reference>
<evidence type="ECO:0000256" key="1">
    <source>
        <dbReference type="ARBA" id="ARBA00023125"/>
    </source>
</evidence>
<dbReference type="GO" id="GO:0009295">
    <property type="term" value="C:nucleoid"/>
    <property type="evidence" value="ECO:0007669"/>
    <property type="project" value="TreeGrafter"/>
</dbReference>
<protein>
    <recommendedName>
        <fullName evidence="2 3">Single-stranded DNA-binding protein</fullName>
        <shortName evidence="2">SSB</shortName>
    </recommendedName>
</protein>
<evidence type="ECO:0000313" key="5">
    <source>
        <dbReference type="Proteomes" id="UP000501830"/>
    </source>
</evidence>
<comment type="subunit">
    <text evidence="2">Homotetramer.</text>
</comment>
<dbReference type="CDD" id="cd04496">
    <property type="entry name" value="SSB_OBF"/>
    <property type="match status" value="1"/>
</dbReference>
<dbReference type="PROSITE" id="PS50935">
    <property type="entry name" value="SSB"/>
    <property type="match status" value="1"/>
</dbReference>
<dbReference type="InterPro" id="IPR012340">
    <property type="entry name" value="NA-bd_OB-fold"/>
</dbReference>
<dbReference type="HAMAP" id="MF_00984">
    <property type="entry name" value="SSB"/>
    <property type="match status" value="1"/>
</dbReference>
<proteinExistence type="inferred from homology"/>
<dbReference type="Proteomes" id="UP000501830">
    <property type="component" value="Chromosome"/>
</dbReference>
<keyword evidence="1 2" id="KW-0238">DNA-binding</keyword>
<accession>A0A6G7WGT4</accession>
<dbReference type="AlphaFoldDB" id="A0A6G7WGT4"/>
<dbReference type="PANTHER" id="PTHR10302">
    <property type="entry name" value="SINGLE-STRANDED DNA-BINDING PROTEIN"/>
    <property type="match status" value="1"/>
</dbReference>
<evidence type="ECO:0000313" key="4">
    <source>
        <dbReference type="EMBL" id="QIK51429.1"/>
    </source>
</evidence>
<dbReference type="PIRSF" id="PIRSF002070">
    <property type="entry name" value="SSB"/>
    <property type="match status" value="1"/>
</dbReference>
<organism evidence="4 5">
    <name type="scientific">Jeotgalibaca porci</name>
    <dbReference type="NCBI Taxonomy" id="1868793"/>
    <lineage>
        <taxon>Bacteria</taxon>
        <taxon>Bacillati</taxon>
        <taxon>Bacillota</taxon>
        <taxon>Bacilli</taxon>
        <taxon>Lactobacillales</taxon>
        <taxon>Carnobacteriaceae</taxon>
        <taxon>Jeotgalibaca</taxon>
    </lineage>
</organism>